<name>A0ACD0P024_9BASI</name>
<gene>
    <name evidence="1" type="ORF">IE53DRAFT_386217</name>
</gene>
<keyword evidence="2" id="KW-1185">Reference proteome</keyword>
<dbReference type="EMBL" id="KZ819845">
    <property type="protein sequence ID" value="PWN51419.1"/>
    <property type="molecule type" value="Genomic_DNA"/>
</dbReference>
<dbReference type="Proteomes" id="UP000245626">
    <property type="component" value="Unassembled WGS sequence"/>
</dbReference>
<proteinExistence type="predicted"/>
<protein>
    <submittedName>
        <fullName evidence="1">Uncharacterized protein</fullName>
    </submittedName>
</protein>
<accession>A0ACD0P024</accession>
<evidence type="ECO:0000313" key="2">
    <source>
        <dbReference type="Proteomes" id="UP000245626"/>
    </source>
</evidence>
<sequence length="702" mass="77482">MASDHGHIASPPPPSDSMQPPNPGQARHPSIASLISRLSKPFILTRNLPNFSHSFPDLVSESASPKRTRDTEDGVPDAAENARAEVEEVEWSSISTSDSPDHESFETLFFHHPNPDGRCRNGSSSGVVRPGQGDRMPRLIFFGEQHHQRQVLRAQLQSLHSLSKLCARFSSLEDRQSTHDAKETFPHDQGRPDPCNREPPQPPCEGAHRGGGRGPIYKLHLVLEHFSISDQPMLDAFSSNRLSPSRLEEAYSNFSREGFRLSHYMPLLLLARELDVPIWGGFPPREWARKAFKEGVGHVKKMEHDRVSKISRATKVVGDGDGSKLEERRERLDNGLQLPLFKSWPLITFLHPAYRSYLSWLMRPDMPPRLPEPEEAGSATDDACREVNSEVAHIYPNWLLMNRSSPQTKGFEPAQALKDSFLAHVTHWILRGGGNASASKAGGKGGGGNATSNLVGRGDEGDPNEEGEREIKNVVLVICGLGHCEYGFGSPERVSEMMLSGVGGATTSSSLAPLDGPDGEGGGGGEKGEETGSSREEKGMEPKDLFKPFIIACKPRDSGIWLSRPREVGIETGPEEEAKGGDRDQGEVVERKRYGKDLGMESECQTRSVPPPPSSHTRTMVNLEVRGKGGAARAARAEGEGCGEEEEEEKEKTELVRGLKGWLWNPWYRPLADAVVLYDWIDDEEEEHQQVDDGDDDPERPE</sequence>
<evidence type="ECO:0000313" key="1">
    <source>
        <dbReference type="EMBL" id="PWN51419.1"/>
    </source>
</evidence>
<organism evidence="1 2">
    <name type="scientific">Violaceomyces palustris</name>
    <dbReference type="NCBI Taxonomy" id="1673888"/>
    <lineage>
        <taxon>Eukaryota</taxon>
        <taxon>Fungi</taxon>
        <taxon>Dikarya</taxon>
        <taxon>Basidiomycota</taxon>
        <taxon>Ustilaginomycotina</taxon>
        <taxon>Ustilaginomycetes</taxon>
        <taxon>Violaceomycetales</taxon>
        <taxon>Violaceomycetaceae</taxon>
        <taxon>Violaceomyces</taxon>
    </lineage>
</organism>
<reference evidence="1 2" key="1">
    <citation type="journal article" date="2018" name="Mol. Biol. Evol.">
        <title>Broad Genomic Sampling Reveals a Smut Pathogenic Ancestry of the Fungal Clade Ustilaginomycotina.</title>
        <authorList>
            <person name="Kijpornyongpan T."/>
            <person name="Mondo S.J."/>
            <person name="Barry K."/>
            <person name="Sandor L."/>
            <person name="Lee J."/>
            <person name="Lipzen A."/>
            <person name="Pangilinan J."/>
            <person name="LaButti K."/>
            <person name="Hainaut M."/>
            <person name="Henrissat B."/>
            <person name="Grigoriev I.V."/>
            <person name="Spatafora J.W."/>
            <person name="Aime M.C."/>
        </authorList>
    </citation>
    <scope>NUCLEOTIDE SEQUENCE [LARGE SCALE GENOMIC DNA]</scope>
    <source>
        <strain evidence="1 2">SA 807</strain>
    </source>
</reference>